<proteinExistence type="predicted"/>
<protein>
    <submittedName>
        <fullName evidence="2">Uncharacterized protein</fullName>
    </submittedName>
</protein>
<reference evidence="2" key="1">
    <citation type="submission" date="2018-07" db="EMBL/GenBank/DDBJ databases">
        <authorList>
            <consortium name="Genoscope - CEA"/>
            <person name="William W."/>
        </authorList>
    </citation>
    <scope>NUCLEOTIDE SEQUENCE</scope>
    <source>
        <strain evidence="2">IK1</strain>
    </source>
</reference>
<evidence type="ECO:0000256" key="1">
    <source>
        <dbReference type="SAM" id="MobiDB-lite"/>
    </source>
</evidence>
<dbReference type="EMBL" id="UPXP01000002">
    <property type="protein sequence ID" value="VBB38416.1"/>
    <property type="molecule type" value="Genomic_DNA"/>
</dbReference>
<gene>
    <name evidence="2" type="ORF">TRIP_E100031</name>
</gene>
<feature type="compositionally biased region" description="Basic and acidic residues" evidence="1">
    <location>
        <begin position="37"/>
        <end position="51"/>
    </location>
</feature>
<sequence length="169" mass="18059">MEPRPAAEKQEGRCPKPNEHKGGQGIEGPGNPFGHQQIDEKHRGRGDRQSDGENFPGRFLSFGFAGILLVIGTKQATFLIAAFGTEGRFVAGGCGIGKTRIFAAAERAAFGLAYLDAAIGAIRHGSLLVRTTVHADCHSKLAQTSEIKLFELPRTEQASEADHQLIVPG</sequence>
<dbReference type="AlphaFoldDB" id="A0A652ZRR4"/>
<evidence type="ECO:0000313" key="2">
    <source>
        <dbReference type="EMBL" id="VBB38416.1"/>
    </source>
</evidence>
<feature type="compositionally biased region" description="Basic and acidic residues" evidence="1">
    <location>
        <begin position="1"/>
        <end position="22"/>
    </location>
</feature>
<feature type="region of interest" description="Disordered" evidence="1">
    <location>
        <begin position="1"/>
        <end position="52"/>
    </location>
</feature>
<organism evidence="2">
    <name type="scientific">uncultured Spirochaetota bacterium</name>
    <dbReference type="NCBI Taxonomy" id="460511"/>
    <lineage>
        <taxon>Bacteria</taxon>
        <taxon>Pseudomonadati</taxon>
        <taxon>Spirochaetota</taxon>
        <taxon>environmental samples</taxon>
    </lineage>
</organism>
<name>A0A652ZRR4_9SPIR</name>
<accession>A0A652ZRR4</accession>